<organism evidence="2 3">
    <name type="scientific">Chondromyces crocatus</name>
    <dbReference type="NCBI Taxonomy" id="52"/>
    <lineage>
        <taxon>Bacteria</taxon>
        <taxon>Pseudomonadati</taxon>
        <taxon>Myxococcota</taxon>
        <taxon>Polyangia</taxon>
        <taxon>Polyangiales</taxon>
        <taxon>Polyangiaceae</taxon>
        <taxon>Chondromyces</taxon>
    </lineage>
</organism>
<dbReference type="PANTHER" id="PTHR10357">
    <property type="entry name" value="ALPHA-AMYLASE FAMILY MEMBER"/>
    <property type="match status" value="1"/>
</dbReference>
<accession>A0A0K1EI69</accession>
<dbReference type="SUPFAM" id="SSF51445">
    <property type="entry name" value="(Trans)glycosidases"/>
    <property type="match status" value="1"/>
</dbReference>
<dbReference type="STRING" id="52.CMC5_044360"/>
<gene>
    <name evidence="2" type="ORF">CMC5_044360</name>
</gene>
<dbReference type="EMBL" id="CP012159">
    <property type="protein sequence ID" value="AKT40283.1"/>
    <property type="molecule type" value="Genomic_DNA"/>
</dbReference>
<dbReference type="SMART" id="SM00642">
    <property type="entry name" value="Aamy"/>
    <property type="match status" value="1"/>
</dbReference>
<dbReference type="Pfam" id="PF00128">
    <property type="entry name" value="Alpha-amylase"/>
    <property type="match status" value="1"/>
</dbReference>
<protein>
    <submittedName>
        <fullName evidence="2">Alpha amylase</fullName>
    </submittedName>
</protein>
<sequence length="725" mass="78265">MTVAPHHRLLVPAVLALVGALAPSCVEDRHPTRDCATVIWARQEQGGELRVQGSWDGWALPGTALQSHGDGWYLVELSLPPGEHGYRILEGGALRRDAYNPLTTFRVDAEGEDEEVALALSPDCSVPELRVTAVEVSGGDVTVRGTFLAKPQGPPLDPARLVGVLGSGEPTEVTEVDPAEGTFLLRKRGLRRGKHTLTITAADTRGSAAGSARAVAWVEPASANWDEGLLYQIVTDRFRGDGGAALAPPATPGARAGGTLDGIRAEIERGTFEALGVTGLWISPVYTNPVEVRSGNDGRLYEGYHQYWPLEPRSVEPRLGGPEALDALIDTAHRHGLRVLFDLVPNHVYEASERYTTYRNSGWFNEGPEACVCGTPGCSWGDFIQTCWFTPYLADIRWQNHDAMRMAVDDALFWMDRFDADGVRIDAVPMMPRATTRRITSALRAHAAPRHALFSVGEVFTGPGLRAIDEIRYFLGPNGLDGAFDFPLMWAIRDAVASGYGGFEAVEKTLVETGAALAGSGAVLGRMIDNHDVSRFISEATFEGGNNAWTSPPPQPTRAEPYQRTRLALALVLTLPGMPVLYYGDEVALAGAGDPDNRRVMPALDALSAEQEATLMLTRRLGKLRRCSAALRRGERQLLVAGKQLYAFRRDADDGELVLALFSTAPEPVDLPLPVGAAPAGTYVDVMTGERIELSPGTPLVLPPLSHRILLPHDSPCLEAPGDLP</sequence>
<dbReference type="GO" id="GO:0005975">
    <property type="term" value="P:carbohydrate metabolic process"/>
    <property type="evidence" value="ECO:0007669"/>
    <property type="project" value="InterPro"/>
</dbReference>
<proteinExistence type="predicted"/>
<keyword evidence="3" id="KW-1185">Reference proteome</keyword>
<dbReference type="InterPro" id="IPR013783">
    <property type="entry name" value="Ig-like_fold"/>
</dbReference>
<evidence type="ECO:0000313" key="3">
    <source>
        <dbReference type="Proteomes" id="UP000067626"/>
    </source>
</evidence>
<dbReference type="InterPro" id="IPR014756">
    <property type="entry name" value="Ig_E-set"/>
</dbReference>
<evidence type="ECO:0000259" key="1">
    <source>
        <dbReference type="SMART" id="SM00642"/>
    </source>
</evidence>
<dbReference type="Gene3D" id="2.60.40.10">
    <property type="entry name" value="Immunoglobulins"/>
    <property type="match status" value="1"/>
</dbReference>
<dbReference type="InterPro" id="IPR017853">
    <property type="entry name" value="GH"/>
</dbReference>
<dbReference type="Proteomes" id="UP000067626">
    <property type="component" value="Chromosome"/>
</dbReference>
<dbReference type="KEGG" id="ccro:CMC5_044360"/>
<dbReference type="Gene3D" id="2.60.40.1180">
    <property type="entry name" value="Golgi alpha-mannosidase II"/>
    <property type="match status" value="1"/>
</dbReference>
<dbReference type="RefSeq" id="WP_050432234.1">
    <property type="nucleotide sequence ID" value="NZ_CP012159.1"/>
</dbReference>
<feature type="domain" description="Glycosyl hydrolase family 13 catalytic" evidence="1">
    <location>
        <begin position="232"/>
        <end position="625"/>
    </location>
</feature>
<dbReference type="AlphaFoldDB" id="A0A0K1EI69"/>
<dbReference type="InterPro" id="IPR006047">
    <property type="entry name" value="GH13_cat_dom"/>
</dbReference>
<dbReference type="SUPFAM" id="SSF51011">
    <property type="entry name" value="Glycosyl hydrolase domain"/>
    <property type="match status" value="1"/>
</dbReference>
<reference evidence="2 3" key="1">
    <citation type="submission" date="2015-07" db="EMBL/GenBank/DDBJ databases">
        <title>Genome analysis of myxobacterium Chondromyces crocatus Cm c5 reveals a high potential for natural compound synthesis and the genetic basis for the loss of fruiting body formation.</title>
        <authorList>
            <person name="Zaburannyi N."/>
            <person name="Bunk B."/>
            <person name="Maier J."/>
            <person name="Overmann J."/>
            <person name="Mueller R."/>
        </authorList>
    </citation>
    <scope>NUCLEOTIDE SEQUENCE [LARGE SCALE GENOMIC DNA]</scope>
    <source>
        <strain evidence="2 3">Cm c5</strain>
    </source>
</reference>
<evidence type="ECO:0000313" key="2">
    <source>
        <dbReference type="EMBL" id="AKT40283.1"/>
    </source>
</evidence>
<dbReference type="Gene3D" id="3.20.20.80">
    <property type="entry name" value="Glycosidases"/>
    <property type="match status" value="1"/>
</dbReference>
<dbReference type="InterPro" id="IPR013780">
    <property type="entry name" value="Glyco_hydro_b"/>
</dbReference>
<name>A0A0K1EI69_CHOCO</name>
<dbReference type="SUPFAM" id="SSF81296">
    <property type="entry name" value="E set domains"/>
    <property type="match status" value="1"/>
</dbReference>